<dbReference type="GO" id="GO:0097546">
    <property type="term" value="C:ciliary base"/>
    <property type="evidence" value="ECO:0007669"/>
    <property type="project" value="TreeGrafter"/>
</dbReference>
<evidence type="ECO:0000256" key="3">
    <source>
        <dbReference type="ARBA" id="ARBA00022490"/>
    </source>
</evidence>
<keyword evidence="4" id="KW-0206">Cytoskeleton</keyword>
<dbReference type="Ensembl" id="ENSCJAT00000082219.3">
    <property type="protein sequence ID" value="ENSCJAP00000059003.2"/>
    <property type="gene ID" value="ENSCJAG00000003315.5"/>
</dbReference>
<reference evidence="8" key="2">
    <citation type="submission" date="2025-08" db="UniProtKB">
        <authorList>
            <consortium name="Ensembl"/>
        </authorList>
    </citation>
    <scope>IDENTIFICATION</scope>
</reference>
<proteinExistence type="inferred from homology"/>
<keyword evidence="3" id="KW-0963">Cytoplasm</keyword>
<evidence type="ECO:0000256" key="6">
    <source>
        <dbReference type="ARBA" id="ARBA00034777"/>
    </source>
</evidence>
<dbReference type="RefSeq" id="XP_017830106.2">
    <property type="nucleotide sequence ID" value="XM_017974617.3"/>
</dbReference>
<reference evidence="8" key="3">
    <citation type="submission" date="2025-09" db="UniProtKB">
        <authorList>
            <consortium name="Ensembl"/>
        </authorList>
    </citation>
    <scope>IDENTIFICATION</scope>
</reference>
<protein>
    <submittedName>
        <fullName evidence="8">Cilia and flagella associated protein 144</fullName>
    </submittedName>
</protein>
<feature type="compositionally biased region" description="Basic and acidic residues" evidence="7">
    <location>
        <begin position="23"/>
        <end position="43"/>
    </location>
</feature>
<dbReference type="GO" id="GO:0005856">
    <property type="term" value="C:cytoskeleton"/>
    <property type="evidence" value="ECO:0007669"/>
    <property type="project" value="UniProtKB-SubCell"/>
</dbReference>
<comment type="similarity">
    <text evidence="6">Belongs to the CFAP144 family.</text>
</comment>
<feature type="region of interest" description="Disordered" evidence="7">
    <location>
        <begin position="1"/>
        <end position="87"/>
    </location>
</feature>
<evidence type="ECO:0000256" key="2">
    <source>
        <dbReference type="ARBA" id="ARBA00004245"/>
    </source>
</evidence>
<dbReference type="AlphaFoldDB" id="A0A2R8MFS9"/>
<evidence type="ECO:0000313" key="9">
    <source>
        <dbReference type="Proteomes" id="UP000008225"/>
    </source>
</evidence>
<evidence type="ECO:0000256" key="5">
    <source>
        <dbReference type="ARBA" id="ARBA00023273"/>
    </source>
</evidence>
<evidence type="ECO:0000256" key="7">
    <source>
        <dbReference type="SAM" id="MobiDB-lite"/>
    </source>
</evidence>
<comment type="subcellular location">
    <subcellularLocation>
        <location evidence="1">Cell projection</location>
        <location evidence="1">Cilium</location>
    </subcellularLocation>
    <subcellularLocation>
        <location evidence="2">Cytoplasm</location>
        <location evidence="2">Cytoskeleton</location>
    </subcellularLocation>
</comment>
<keyword evidence="9" id="KW-1185">Reference proteome</keyword>
<dbReference type="OrthoDB" id="446290at2759"/>
<accession>A0A2R8MFS9</accession>
<dbReference type="GeneTree" id="ENSGT00390000006224"/>
<keyword evidence="5" id="KW-0966">Cell projection</keyword>
<dbReference type="CTD" id="440585"/>
<name>A0A2R8MFS9_CALJA</name>
<dbReference type="Pfam" id="PF14886">
    <property type="entry name" value="FAM183"/>
    <property type="match status" value="1"/>
</dbReference>
<sequence length="165" mass="18755">MQAGEWAGRVRPPDSATRALLPGDREDALPGDRGDALPGDRGDALPGDSGSSRTQVKARGHRAAQGHGRTTKREVHTVTRKPMSWHDNLEEPADARFLNLIHHAAQGPRKKYPETQTENQEVGWYLEPLVNPERHDRRLNHFRVCSDIILYKAKMWGFREDDRHK</sequence>
<evidence type="ECO:0000256" key="4">
    <source>
        <dbReference type="ARBA" id="ARBA00023212"/>
    </source>
</evidence>
<evidence type="ECO:0000313" key="8">
    <source>
        <dbReference type="Ensembl" id="ENSCJAP00000059003.2"/>
    </source>
</evidence>
<dbReference type="HOGENOM" id="CLU_155974_0_0_1"/>
<evidence type="ECO:0000256" key="1">
    <source>
        <dbReference type="ARBA" id="ARBA00004138"/>
    </source>
</evidence>
<dbReference type="Proteomes" id="UP000008225">
    <property type="component" value="Chromosome 7"/>
</dbReference>
<dbReference type="GeneID" id="100405993"/>
<organism evidence="8 9">
    <name type="scientific">Callithrix jacchus</name>
    <name type="common">White-tufted-ear marmoset</name>
    <name type="synonym">Simia Jacchus</name>
    <dbReference type="NCBI Taxonomy" id="9483"/>
    <lineage>
        <taxon>Eukaryota</taxon>
        <taxon>Metazoa</taxon>
        <taxon>Chordata</taxon>
        <taxon>Craniata</taxon>
        <taxon>Vertebrata</taxon>
        <taxon>Euteleostomi</taxon>
        <taxon>Mammalia</taxon>
        <taxon>Eutheria</taxon>
        <taxon>Euarchontoglires</taxon>
        <taxon>Primates</taxon>
        <taxon>Haplorrhini</taxon>
        <taxon>Platyrrhini</taxon>
        <taxon>Cebidae</taxon>
        <taxon>Callitrichinae</taxon>
        <taxon>Callithrix</taxon>
        <taxon>Callithrix</taxon>
    </lineage>
</organism>
<dbReference type="InterPro" id="IPR029214">
    <property type="entry name" value="CFAP144"/>
</dbReference>
<dbReference type="PANTHER" id="PTHR33865">
    <property type="entry name" value="PROTEIN FAM183B"/>
    <property type="match status" value="1"/>
</dbReference>
<dbReference type="PANTHER" id="PTHR33865:SF2">
    <property type="entry name" value="CILIA- AND FLAGELLA-ASSOCIATED PROTEIN 144"/>
    <property type="match status" value="1"/>
</dbReference>
<reference evidence="8" key="1">
    <citation type="submission" date="2009-03" db="EMBL/GenBank/DDBJ databases">
        <authorList>
            <person name="Warren W."/>
            <person name="Ye L."/>
            <person name="Minx P."/>
            <person name="Worley K."/>
            <person name="Gibbs R."/>
            <person name="Wilson R.K."/>
        </authorList>
    </citation>
    <scope>NUCLEOTIDE SEQUENCE [LARGE SCALE GENOMIC DNA]</scope>
</reference>
<gene>
    <name evidence="8" type="primary">CFAP144</name>
</gene>